<evidence type="ECO:0000256" key="1">
    <source>
        <dbReference type="SAM" id="MobiDB-lite"/>
    </source>
</evidence>
<organism evidence="2 3">
    <name type="scientific">Embleya hyalina</name>
    <dbReference type="NCBI Taxonomy" id="516124"/>
    <lineage>
        <taxon>Bacteria</taxon>
        <taxon>Bacillati</taxon>
        <taxon>Actinomycetota</taxon>
        <taxon>Actinomycetes</taxon>
        <taxon>Kitasatosporales</taxon>
        <taxon>Streptomycetaceae</taxon>
        <taxon>Embleya</taxon>
    </lineage>
</organism>
<evidence type="ECO:0000313" key="3">
    <source>
        <dbReference type="Proteomes" id="UP000286931"/>
    </source>
</evidence>
<evidence type="ECO:0000313" key="2">
    <source>
        <dbReference type="EMBL" id="GCE02289.1"/>
    </source>
</evidence>
<dbReference type="AlphaFoldDB" id="A0A401Z632"/>
<name>A0A401Z632_9ACTN</name>
<gene>
    <name evidence="2" type="ORF">EHYA_10066</name>
</gene>
<sequence length="163" mass="17651">MSGFSPDWARAGGTPTRFGKSRHRFASCLRPSTGRMDHALTHRISQRVPGRADGRHAVTRPEHGTVFVKPAPTEENLVELAARHGPDKAERLPAFRFRPCTAVFLDGPRGAGQTTPHATDELGSLDRISTAGHAPVHEPVELAEADRPGKLLLVECDGRPVNS</sequence>
<proteinExistence type="predicted"/>
<dbReference type="EMBL" id="BIFH01000061">
    <property type="protein sequence ID" value="GCE02289.1"/>
    <property type="molecule type" value="Genomic_DNA"/>
</dbReference>
<accession>A0A401Z632</accession>
<feature type="region of interest" description="Disordered" evidence="1">
    <location>
        <begin position="1"/>
        <end position="24"/>
    </location>
</feature>
<comment type="caution">
    <text evidence="2">The sequence shown here is derived from an EMBL/GenBank/DDBJ whole genome shotgun (WGS) entry which is preliminary data.</text>
</comment>
<reference evidence="2 3" key="1">
    <citation type="submission" date="2018-12" db="EMBL/GenBank/DDBJ databases">
        <title>Draft genome sequence of Embleya hyalina NBRC 13850T.</title>
        <authorList>
            <person name="Komaki H."/>
            <person name="Hosoyama A."/>
            <person name="Kimura A."/>
            <person name="Ichikawa N."/>
            <person name="Tamura T."/>
        </authorList>
    </citation>
    <scope>NUCLEOTIDE SEQUENCE [LARGE SCALE GENOMIC DNA]</scope>
    <source>
        <strain evidence="2 3">NBRC 13850</strain>
    </source>
</reference>
<dbReference type="Proteomes" id="UP000286931">
    <property type="component" value="Unassembled WGS sequence"/>
</dbReference>
<keyword evidence="3" id="KW-1185">Reference proteome</keyword>
<protein>
    <submittedName>
        <fullName evidence="2">Uncharacterized protein</fullName>
    </submittedName>
</protein>